<protein>
    <submittedName>
        <fullName evidence="2">CRISPR-associated Cse2 family protein</fullName>
    </submittedName>
</protein>
<comment type="caution">
    <text evidence="2">The sequence shown here is derived from an EMBL/GenBank/DDBJ whole genome shotgun (WGS) entry which is preliminary data.</text>
</comment>
<dbReference type="InterPro" id="IPR038287">
    <property type="entry name" value="Cse2_sf"/>
</dbReference>
<dbReference type="AlphaFoldDB" id="I6CH59"/>
<name>I6CH59_SHIFL</name>
<dbReference type="Gene3D" id="1.10.520.40">
    <property type="entry name" value="CRISPR-associated protein Cse2"/>
    <property type="match status" value="1"/>
</dbReference>
<feature type="chain" id="PRO_5003703694" evidence="1">
    <location>
        <begin position="21"/>
        <end position="238"/>
    </location>
</feature>
<evidence type="ECO:0000256" key="1">
    <source>
        <dbReference type="SAM" id="SignalP"/>
    </source>
</evidence>
<accession>I6CH59</accession>
<organism evidence="2 3">
    <name type="scientific">Shigella flexneri K-315</name>
    <dbReference type="NCBI Taxonomy" id="766150"/>
    <lineage>
        <taxon>Bacteria</taxon>
        <taxon>Pseudomonadati</taxon>
        <taxon>Pseudomonadota</taxon>
        <taxon>Gammaproteobacteria</taxon>
        <taxon>Enterobacterales</taxon>
        <taxon>Enterobacteriaceae</taxon>
        <taxon>Shigella</taxon>
    </lineage>
</organism>
<dbReference type="PATRIC" id="fig|766150.3.peg.3574"/>
<dbReference type="InterPro" id="IPR013382">
    <property type="entry name" value="CRISPR-assoc_prot_Cse2"/>
</dbReference>
<dbReference type="EMBL" id="AKMY01000063">
    <property type="protein sequence ID" value="EIQ18851.1"/>
    <property type="molecule type" value="Genomic_DNA"/>
</dbReference>
<gene>
    <name evidence="2" type="ORF">SFK315_3671</name>
</gene>
<evidence type="ECO:0000313" key="3">
    <source>
        <dbReference type="Proteomes" id="UP000005407"/>
    </source>
</evidence>
<keyword evidence="1" id="KW-0732">Signal</keyword>
<evidence type="ECO:0000313" key="2">
    <source>
        <dbReference type="EMBL" id="EIQ18851.1"/>
    </source>
</evidence>
<dbReference type="Pfam" id="PF09485">
    <property type="entry name" value="CRISPR_Cse2"/>
    <property type="match status" value="1"/>
</dbReference>
<proteinExistence type="predicted"/>
<feature type="signal peptide" evidence="1">
    <location>
        <begin position="1"/>
        <end position="20"/>
    </location>
</feature>
<reference evidence="2 3" key="1">
    <citation type="submission" date="2012-03" db="EMBL/GenBank/DDBJ databases">
        <authorList>
            <person name="Rasko D."/>
            <person name="Redman J."/>
            <person name="Daugherty S.C."/>
            <person name="Tallon L."/>
            <person name="Sadzewicz L."/>
            <person name="Jones K."/>
            <person name="Santana-Cruz I."/>
            <person name="Liu X."/>
        </authorList>
    </citation>
    <scope>NUCLEOTIDE SEQUENCE [LARGE SCALE GENOMIC DNA]</scope>
    <source>
        <strain evidence="2 3">K-315</strain>
    </source>
</reference>
<sequence length="238" mass="26563">MPCFTAMRAEIALMSGSAFAVTHHAFSSGAGRTSDGNGSHASTLKSPSYTKSVSWQHYPTVNDVCLTDGFRLFLKNRQIKWQDEPEWRITALALIAAVSANVKAIDERQPFAAQLAAVMKKGRFTRLLAVKTPDDLLRQLRRAVKLLNGSVNLDSLAEGGFRWCQESDDLLNHHRRQQRPTEFIRIRWALGAGRWALGAGRWNITRLATPITNKINKGLSHDNIYSASFVNRLPCCQS</sequence>
<dbReference type="CDD" id="cd09731">
    <property type="entry name" value="Cse2_I-E"/>
    <property type="match status" value="1"/>
</dbReference>
<dbReference type="NCBIfam" id="TIGR02548">
    <property type="entry name" value="casB_cse2"/>
    <property type="match status" value="1"/>
</dbReference>
<dbReference type="Proteomes" id="UP000005407">
    <property type="component" value="Unassembled WGS sequence"/>
</dbReference>